<dbReference type="Pfam" id="PF07717">
    <property type="entry name" value="OB_NTP_bind"/>
    <property type="match status" value="1"/>
</dbReference>
<dbReference type="InterPro" id="IPR007502">
    <property type="entry name" value="Helicase-assoc_dom"/>
</dbReference>
<dbReference type="InterPro" id="IPR011709">
    <property type="entry name" value="DEAD-box_helicase_OB_fold"/>
</dbReference>
<evidence type="ECO:0000256" key="1">
    <source>
        <dbReference type="ARBA" id="ARBA00012552"/>
    </source>
</evidence>
<dbReference type="EMBL" id="JARKIK010000083">
    <property type="protein sequence ID" value="KAK8725198.1"/>
    <property type="molecule type" value="Genomic_DNA"/>
</dbReference>
<evidence type="ECO:0000259" key="8">
    <source>
        <dbReference type="PROSITE" id="PS51192"/>
    </source>
</evidence>
<dbReference type="GO" id="GO:0003725">
    <property type="term" value="F:double-stranded RNA binding"/>
    <property type="evidence" value="ECO:0007669"/>
    <property type="project" value="TreeGrafter"/>
</dbReference>
<keyword evidence="5" id="KW-0067">ATP-binding</keyword>
<sequence length="721" mass="81044">KMAGFQEPLAKRPKIEGYCRFNSKSTHIPIQQSPVRNVNGYFGNKQHSSNIPVPKSINTPQGKANGSGGIHSNRNTDHLKNLFKQRSALPIFPARSRLLEELKKSDVVIVIGETGSGKTTQIPQYLHEERWDRKGTICITQPRRVAAITIAKRVAEEMNTNLGGLVGYSVRFEELVSQSTKLKYVTDGMLLREAISDPLLSKYSWIILDEAHERTISTDVLFGIVKGAQKSRKIVAGDPLKVIVMSATMDVDHFSNYFNKCPVLYIEGRQHPVEMFYAREKQEDYILATMSTVFQIHKEAPPQHDILVFLTGQEEIDSVTHSIRQIAKDSSLQEYPKLRVYPLYAALPALQQLDVFRETASGERKIIISTNIAETSVTIPGIRYVVDSGRAKIRTYIPGSGFDVLKVKKISQAQAWQRTGRAGRETSGCCYRAYTLNEFNAMTVNPVPEILRSNLASVILQLVAVGIKNILTFDFIDKPSALHVQQAVEHLSLLGAITLRSETLELTETGKKMAQFPIDPRYAKIILSGPEYGCTDEILTIVAVLSSESIYINPSGKKDVAANTRRKFTSVEGDHITMLKIFRAFKASKENKVWAHENYLNHRNLMYAIAVRKQLVQVCQRCDISIVSCQQNFDSVRRCIVAGLFTNVAELQFGGKYITLDTKQEATLHPTSVLFGGKPAYVLFSELVVTGKTYMHINSVVDAQWLYEVAPEYFRKRHIKR</sequence>
<dbReference type="SMART" id="SM00490">
    <property type="entry name" value="HELICc"/>
    <property type="match status" value="1"/>
</dbReference>
<comment type="caution">
    <text evidence="10">The sequence shown here is derived from an EMBL/GenBank/DDBJ whole genome shotgun (WGS) entry which is preliminary data.</text>
</comment>
<feature type="non-terminal residue" evidence="10">
    <location>
        <position position="1"/>
    </location>
</feature>
<dbReference type="Pfam" id="PF00271">
    <property type="entry name" value="Helicase_C"/>
    <property type="match status" value="1"/>
</dbReference>
<dbReference type="PROSITE" id="PS00690">
    <property type="entry name" value="DEAH_ATP_HELICASE"/>
    <property type="match status" value="1"/>
</dbReference>
<evidence type="ECO:0000256" key="2">
    <source>
        <dbReference type="ARBA" id="ARBA00022741"/>
    </source>
</evidence>
<keyword evidence="4" id="KW-0347">Helicase</keyword>
<dbReference type="GO" id="GO:0005524">
    <property type="term" value="F:ATP binding"/>
    <property type="evidence" value="ECO:0007669"/>
    <property type="project" value="UniProtKB-KW"/>
</dbReference>
<accession>A0AAW0W6Y5</accession>
<dbReference type="SUPFAM" id="SSF52540">
    <property type="entry name" value="P-loop containing nucleoside triphosphate hydrolases"/>
    <property type="match status" value="1"/>
</dbReference>
<dbReference type="Gene3D" id="3.40.50.300">
    <property type="entry name" value="P-loop containing nucleotide triphosphate hydrolases"/>
    <property type="match status" value="2"/>
</dbReference>
<dbReference type="PROSITE" id="PS51194">
    <property type="entry name" value="HELICASE_CTER"/>
    <property type="match status" value="1"/>
</dbReference>
<keyword evidence="3" id="KW-0378">Hydrolase</keyword>
<dbReference type="Gene3D" id="1.20.120.1080">
    <property type="match status" value="1"/>
</dbReference>
<dbReference type="InterPro" id="IPR001650">
    <property type="entry name" value="Helicase_C-like"/>
</dbReference>
<dbReference type="GO" id="GO:0003724">
    <property type="term" value="F:RNA helicase activity"/>
    <property type="evidence" value="ECO:0007669"/>
    <property type="project" value="UniProtKB-EC"/>
</dbReference>
<dbReference type="Proteomes" id="UP001445076">
    <property type="component" value="Unassembled WGS sequence"/>
</dbReference>
<dbReference type="Pfam" id="PF00270">
    <property type="entry name" value="DEAD"/>
    <property type="match status" value="1"/>
</dbReference>
<reference evidence="10 11" key="1">
    <citation type="journal article" date="2024" name="BMC Genomics">
        <title>Genome assembly of redclaw crayfish (Cherax quadricarinatus) provides insights into its immune adaptation and hypoxia tolerance.</title>
        <authorList>
            <person name="Liu Z."/>
            <person name="Zheng J."/>
            <person name="Li H."/>
            <person name="Fang K."/>
            <person name="Wang S."/>
            <person name="He J."/>
            <person name="Zhou D."/>
            <person name="Weng S."/>
            <person name="Chi M."/>
            <person name="Gu Z."/>
            <person name="He J."/>
            <person name="Li F."/>
            <person name="Wang M."/>
        </authorList>
    </citation>
    <scope>NUCLEOTIDE SEQUENCE [LARGE SCALE GENOMIC DNA]</scope>
    <source>
        <strain evidence="10">ZL_2023a</strain>
    </source>
</reference>
<dbReference type="InterPro" id="IPR002464">
    <property type="entry name" value="DNA/RNA_helicase_DEAH_CS"/>
</dbReference>
<evidence type="ECO:0000313" key="10">
    <source>
        <dbReference type="EMBL" id="KAK8725198.1"/>
    </source>
</evidence>
<dbReference type="SMART" id="SM00487">
    <property type="entry name" value="DEXDc"/>
    <property type="match status" value="1"/>
</dbReference>
<feature type="domain" description="Helicase ATP-binding" evidence="8">
    <location>
        <begin position="99"/>
        <end position="267"/>
    </location>
</feature>
<dbReference type="GO" id="GO:0005730">
    <property type="term" value="C:nucleolus"/>
    <property type="evidence" value="ECO:0007669"/>
    <property type="project" value="TreeGrafter"/>
</dbReference>
<comment type="catalytic activity">
    <reaction evidence="6">
        <text>ATP + H2O = ADP + phosphate + H(+)</text>
        <dbReference type="Rhea" id="RHEA:13065"/>
        <dbReference type="ChEBI" id="CHEBI:15377"/>
        <dbReference type="ChEBI" id="CHEBI:15378"/>
        <dbReference type="ChEBI" id="CHEBI:30616"/>
        <dbReference type="ChEBI" id="CHEBI:43474"/>
        <dbReference type="ChEBI" id="CHEBI:456216"/>
        <dbReference type="EC" id="3.6.4.13"/>
    </reaction>
</comment>
<keyword evidence="11" id="KW-1185">Reference proteome</keyword>
<evidence type="ECO:0000256" key="7">
    <source>
        <dbReference type="SAM" id="MobiDB-lite"/>
    </source>
</evidence>
<dbReference type="InterPro" id="IPR014001">
    <property type="entry name" value="Helicase_ATP-bd"/>
</dbReference>
<dbReference type="InterPro" id="IPR027417">
    <property type="entry name" value="P-loop_NTPase"/>
</dbReference>
<dbReference type="AlphaFoldDB" id="A0AAW0W6Y5"/>
<gene>
    <name evidence="10" type="ORF">OTU49_010750</name>
</gene>
<evidence type="ECO:0000256" key="5">
    <source>
        <dbReference type="ARBA" id="ARBA00022840"/>
    </source>
</evidence>
<dbReference type="Pfam" id="PF21010">
    <property type="entry name" value="HA2_C"/>
    <property type="match status" value="1"/>
</dbReference>
<dbReference type="InterPro" id="IPR011545">
    <property type="entry name" value="DEAD/DEAH_box_helicase_dom"/>
</dbReference>
<dbReference type="CDD" id="cd18791">
    <property type="entry name" value="SF2_C_RHA"/>
    <property type="match status" value="1"/>
</dbReference>
<evidence type="ECO:0000256" key="3">
    <source>
        <dbReference type="ARBA" id="ARBA00022801"/>
    </source>
</evidence>
<proteinExistence type="predicted"/>
<name>A0AAW0W6Y5_CHEQU</name>
<dbReference type="PANTHER" id="PTHR18934">
    <property type="entry name" value="ATP-DEPENDENT RNA HELICASE"/>
    <property type="match status" value="1"/>
</dbReference>
<evidence type="ECO:0000313" key="11">
    <source>
        <dbReference type="Proteomes" id="UP001445076"/>
    </source>
</evidence>
<organism evidence="10 11">
    <name type="scientific">Cherax quadricarinatus</name>
    <name type="common">Australian red claw crayfish</name>
    <dbReference type="NCBI Taxonomy" id="27406"/>
    <lineage>
        <taxon>Eukaryota</taxon>
        <taxon>Metazoa</taxon>
        <taxon>Ecdysozoa</taxon>
        <taxon>Arthropoda</taxon>
        <taxon>Crustacea</taxon>
        <taxon>Multicrustacea</taxon>
        <taxon>Malacostraca</taxon>
        <taxon>Eumalacostraca</taxon>
        <taxon>Eucarida</taxon>
        <taxon>Decapoda</taxon>
        <taxon>Pleocyemata</taxon>
        <taxon>Astacidea</taxon>
        <taxon>Parastacoidea</taxon>
        <taxon>Parastacidae</taxon>
        <taxon>Cherax</taxon>
    </lineage>
</organism>
<dbReference type="PANTHER" id="PTHR18934:SF118">
    <property type="entry name" value="ATP-DEPENDENT RNA HELICASE DHX33"/>
    <property type="match status" value="1"/>
</dbReference>
<feature type="domain" description="Helicase C-terminal" evidence="9">
    <location>
        <begin position="292"/>
        <end position="466"/>
    </location>
</feature>
<feature type="region of interest" description="Disordered" evidence="7">
    <location>
        <begin position="47"/>
        <end position="75"/>
    </location>
</feature>
<dbReference type="GO" id="GO:0045943">
    <property type="term" value="P:positive regulation of transcription by RNA polymerase I"/>
    <property type="evidence" value="ECO:0007669"/>
    <property type="project" value="TreeGrafter"/>
</dbReference>
<evidence type="ECO:0000256" key="4">
    <source>
        <dbReference type="ARBA" id="ARBA00022806"/>
    </source>
</evidence>
<feature type="compositionally biased region" description="Polar residues" evidence="7">
    <location>
        <begin position="47"/>
        <end position="64"/>
    </location>
</feature>
<dbReference type="SMART" id="SM00847">
    <property type="entry name" value="HA2"/>
    <property type="match status" value="1"/>
</dbReference>
<dbReference type="InterPro" id="IPR048333">
    <property type="entry name" value="HA2_WH"/>
</dbReference>
<dbReference type="GO" id="GO:0016787">
    <property type="term" value="F:hydrolase activity"/>
    <property type="evidence" value="ECO:0007669"/>
    <property type="project" value="UniProtKB-KW"/>
</dbReference>
<protein>
    <recommendedName>
        <fullName evidence="1">RNA helicase</fullName>
        <ecNumber evidence="1">3.6.4.13</ecNumber>
    </recommendedName>
</protein>
<dbReference type="FunFam" id="3.40.50.300:FF:000145">
    <property type="entry name" value="probable ATP-dependent RNA helicase DHX40"/>
    <property type="match status" value="1"/>
</dbReference>
<evidence type="ECO:0000259" key="9">
    <source>
        <dbReference type="PROSITE" id="PS51194"/>
    </source>
</evidence>
<keyword evidence="2" id="KW-0547">Nucleotide-binding</keyword>
<dbReference type="EC" id="3.6.4.13" evidence="1"/>
<dbReference type="PROSITE" id="PS51192">
    <property type="entry name" value="HELICASE_ATP_BIND_1"/>
    <property type="match status" value="1"/>
</dbReference>
<dbReference type="CDD" id="cd17978">
    <property type="entry name" value="DEXHc_DHX33"/>
    <property type="match status" value="1"/>
</dbReference>
<dbReference type="Pfam" id="PF04408">
    <property type="entry name" value="WHD_HA2"/>
    <property type="match status" value="1"/>
</dbReference>
<evidence type="ECO:0000256" key="6">
    <source>
        <dbReference type="ARBA" id="ARBA00047984"/>
    </source>
</evidence>
<dbReference type="FunFam" id="3.40.50.300:FF:000750">
    <property type="entry name" value="Putative ATP-dependent RNA helicase DHX33"/>
    <property type="match status" value="1"/>
</dbReference>